<dbReference type="KEGG" id="mon:G8E03_02095"/>
<keyword evidence="1" id="KW-0732">Signal</keyword>
<accession>A0A6G7VI12</accession>
<feature type="chain" id="PRO_5026085540" description="Thiol:disulfide interchange protein DsbD N-terminal domain-containing protein" evidence="1">
    <location>
        <begin position="18"/>
        <end position="260"/>
    </location>
</feature>
<name>A0A6G7VI12_9RHOB</name>
<evidence type="ECO:0000259" key="2">
    <source>
        <dbReference type="Pfam" id="PF11412"/>
    </source>
</evidence>
<sequence length="260" mass="27945">MHKVAIALLLSATAVQAQNVNAYSDVTILPGHMTASGQYLAGVQITMAQGWKTYWRQPGEGGLPPVFDWSGSSNVTSATVEWPVPEVFDTYGLRSLGYHDSVVFPILFDMSDPQADARLRLSLDYGLCSDICIPAHAEASALLPAGQVHNAEELARARRDTTRQASGLVADCAVVPAADAWRLDATVRADHPLERDLVAVFETADPNLWIGTPDAVEQGDGLLFSAPMEWFGDGAFALSREDMRITLISSGRSAVELTGC</sequence>
<feature type="signal peptide" evidence="1">
    <location>
        <begin position="1"/>
        <end position="17"/>
    </location>
</feature>
<dbReference type="RefSeq" id="WP_166188120.1">
    <property type="nucleotide sequence ID" value="NZ_CP049811.1"/>
</dbReference>
<feature type="domain" description="Thiol:disulfide interchange protein DsbD N-terminal" evidence="2">
    <location>
        <begin position="38"/>
        <end position="142"/>
    </location>
</feature>
<dbReference type="AlphaFoldDB" id="A0A6G7VI12"/>
<dbReference type="Proteomes" id="UP000500791">
    <property type="component" value="Chromosome"/>
</dbReference>
<dbReference type="EMBL" id="CP049811">
    <property type="protein sequence ID" value="QIK39661.1"/>
    <property type="molecule type" value="Genomic_DNA"/>
</dbReference>
<organism evidence="3 4">
    <name type="scientific">Pontivivens nitratireducens</name>
    <dbReference type="NCBI Taxonomy" id="2758038"/>
    <lineage>
        <taxon>Bacteria</taxon>
        <taxon>Pseudomonadati</taxon>
        <taxon>Pseudomonadota</taxon>
        <taxon>Alphaproteobacteria</taxon>
        <taxon>Rhodobacterales</taxon>
        <taxon>Paracoccaceae</taxon>
        <taxon>Pontivivens</taxon>
    </lineage>
</organism>
<evidence type="ECO:0000313" key="3">
    <source>
        <dbReference type="EMBL" id="QIK39661.1"/>
    </source>
</evidence>
<evidence type="ECO:0000313" key="4">
    <source>
        <dbReference type="Proteomes" id="UP000500791"/>
    </source>
</evidence>
<dbReference type="Pfam" id="PF11412">
    <property type="entry name" value="DsbD_N"/>
    <property type="match status" value="1"/>
</dbReference>
<evidence type="ECO:0000256" key="1">
    <source>
        <dbReference type="SAM" id="SignalP"/>
    </source>
</evidence>
<reference evidence="3 4" key="1">
    <citation type="submission" date="2020-03" db="EMBL/GenBank/DDBJ databases">
        <title>Complete genome sequence of Monaibacterium sp. ALG8 with diverse plasmids.</title>
        <authorList>
            <person name="Sun C."/>
        </authorList>
    </citation>
    <scope>NUCLEOTIDE SEQUENCE [LARGE SCALE GENOMIC DNA]</scope>
    <source>
        <strain evidence="3 4">ALG8</strain>
    </source>
</reference>
<protein>
    <recommendedName>
        <fullName evidence="2">Thiol:disulfide interchange protein DsbD N-terminal domain-containing protein</fullName>
    </recommendedName>
</protein>
<keyword evidence="4" id="KW-1185">Reference proteome</keyword>
<gene>
    <name evidence="3" type="ORF">G8E03_02095</name>
</gene>
<dbReference type="InterPro" id="IPR028250">
    <property type="entry name" value="DsbDN"/>
</dbReference>
<proteinExistence type="predicted"/>